<reference evidence="11 12" key="1">
    <citation type="submission" date="2017-03" db="EMBL/GenBank/DDBJ databases">
        <title>Genome Survey of Euroglyphus maynei.</title>
        <authorList>
            <person name="Arlian L.G."/>
            <person name="Morgan M.S."/>
            <person name="Rider S.D."/>
        </authorList>
    </citation>
    <scope>NUCLEOTIDE SEQUENCE [LARGE SCALE GENOMIC DNA]</scope>
    <source>
        <strain evidence="11">Arlian Lab</strain>
        <tissue evidence="11">Whole body</tissue>
    </source>
</reference>
<dbReference type="Pfam" id="PF14608">
    <property type="entry name" value="zf-CCCH_2"/>
    <property type="match status" value="5"/>
</dbReference>
<evidence type="ECO:0000313" key="12">
    <source>
        <dbReference type="Proteomes" id="UP000194236"/>
    </source>
</evidence>
<dbReference type="GO" id="GO:0043488">
    <property type="term" value="P:regulation of mRNA stability"/>
    <property type="evidence" value="ECO:0007669"/>
    <property type="project" value="InterPro"/>
</dbReference>
<feature type="zinc finger region" description="C3H1-type" evidence="9">
    <location>
        <begin position="47"/>
        <end position="72"/>
    </location>
</feature>
<evidence type="ECO:0000256" key="9">
    <source>
        <dbReference type="PROSITE-ProRule" id="PRU00723"/>
    </source>
</evidence>
<keyword evidence="4 9" id="KW-0479">Metal-binding</keyword>
<keyword evidence="6 9" id="KW-0863">Zinc-finger</keyword>
<dbReference type="GO" id="GO:0005737">
    <property type="term" value="C:cytoplasm"/>
    <property type="evidence" value="ECO:0007669"/>
    <property type="project" value="TreeGrafter"/>
</dbReference>
<keyword evidence="8" id="KW-0539">Nucleus</keyword>
<dbReference type="GO" id="GO:0008143">
    <property type="term" value="F:poly(A) binding"/>
    <property type="evidence" value="ECO:0007669"/>
    <property type="project" value="InterPro"/>
</dbReference>
<evidence type="ECO:0000256" key="6">
    <source>
        <dbReference type="ARBA" id="ARBA00022771"/>
    </source>
</evidence>
<gene>
    <name evidence="11" type="ORF">BLA29_006744</name>
</gene>
<evidence type="ECO:0000256" key="7">
    <source>
        <dbReference type="ARBA" id="ARBA00022833"/>
    </source>
</evidence>
<dbReference type="FunFam" id="4.10.1000.40:FF:000006">
    <property type="entry name" value="Zinc finger CCCH domain-containing protein 14"/>
    <property type="match status" value="1"/>
</dbReference>
<evidence type="ECO:0000256" key="3">
    <source>
        <dbReference type="ARBA" id="ARBA00015071"/>
    </source>
</evidence>
<organism evidence="11 12">
    <name type="scientific">Euroglyphus maynei</name>
    <name type="common">Mayne's house dust mite</name>
    <dbReference type="NCBI Taxonomy" id="6958"/>
    <lineage>
        <taxon>Eukaryota</taxon>
        <taxon>Metazoa</taxon>
        <taxon>Ecdysozoa</taxon>
        <taxon>Arthropoda</taxon>
        <taxon>Chelicerata</taxon>
        <taxon>Arachnida</taxon>
        <taxon>Acari</taxon>
        <taxon>Acariformes</taxon>
        <taxon>Sarcoptiformes</taxon>
        <taxon>Astigmata</taxon>
        <taxon>Psoroptidia</taxon>
        <taxon>Analgoidea</taxon>
        <taxon>Pyroglyphidae</taxon>
        <taxon>Pyroglyphinae</taxon>
        <taxon>Euroglyphus</taxon>
    </lineage>
</organism>
<dbReference type="PANTHER" id="PTHR14738">
    <property type="entry name" value="ZINC FINGER CCCH DOMAIN-CONTAINING PROTEIN 14"/>
    <property type="match status" value="1"/>
</dbReference>
<evidence type="ECO:0000313" key="11">
    <source>
        <dbReference type="EMBL" id="OTF80909.1"/>
    </source>
</evidence>
<evidence type="ECO:0000256" key="1">
    <source>
        <dbReference type="ARBA" id="ARBA00004123"/>
    </source>
</evidence>
<evidence type="ECO:0000256" key="2">
    <source>
        <dbReference type="ARBA" id="ARBA00008423"/>
    </source>
</evidence>
<comment type="caution">
    <text evidence="11">The sequence shown here is derived from an EMBL/GenBank/DDBJ whole genome shotgun (WGS) entry which is preliminary data.</text>
</comment>
<evidence type="ECO:0000259" key="10">
    <source>
        <dbReference type="PROSITE" id="PS50103"/>
    </source>
</evidence>
<dbReference type="PROSITE" id="PS50103">
    <property type="entry name" value="ZF_C3H1"/>
    <property type="match status" value="1"/>
</dbReference>
<dbReference type="EMBL" id="MUJZ01016091">
    <property type="protein sequence ID" value="OTF80909.1"/>
    <property type="molecule type" value="Genomic_DNA"/>
</dbReference>
<dbReference type="InterPro" id="IPR040366">
    <property type="entry name" value="Nab2/ZC3H14"/>
</dbReference>
<dbReference type="Proteomes" id="UP000194236">
    <property type="component" value="Unassembled WGS sequence"/>
</dbReference>
<name>A0A1Y3BJ05_EURMA</name>
<dbReference type="SMART" id="SM00356">
    <property type="entry name" value="ZnF_C3H1"/>
    <property type="match status" value="3"/>
</dbReference>
<feature type="domain" description="C3H1-type" evidence="10">
    <location>
        <begin position="47"/>
        <end position="72"/>
    </location>
</feature>
<accession>A0A1Y3BJ05</accession>
<evidence type="ECO:0000256" key="8">
    <source>
        <dbReference type="ARBA" id="ARBA00023242"/>
    </source>
</evidence>
<dbReference type="InterPro" id="IPR000571">
    <property type="entry name" value="Znf_CCCH"/>
</dbReference>
<dbReference type="PANTHER" id="PTHR14738:SF29">
    <property type="entry name" value="ZINC FINGER CCCH DOMAIN-CONTAINING PROTEIN 14"/>
    <property type="match status" value="1"/>
</dbReference>
<dbReference type="AlphaFoldDB" id="A0A1Y3BJ05"/>
<protein>
    <recommendedName>
        <fullName evidence="3">Zinc finger CCCH domain-containing protein 14</fullName>
    </recommendedName>
</protein>
<sequence>MFKVDEDLFLMDEELDPELMNEDLSNIDQLSSMNKKEKYSAKDIVGSNKFERCRYWPSCMNGNNCDYHHPFIKCNMFPHCRFGDKCLYIHPICKYDSVCSRKDCPFFHTFTANIKRNQLMNPIITNNNCNNNVICKYFPKCTNPNCEFIHPKIVCHYGSTCKTFNCPYIHPQQNPIPHPSQLKWSSANDHQNINLNINHHKQRKQID</sequence>
<comment type="subcellular location">
    <subcellularLocation>
        <location evidence="1">Nucleus</location>
    </subcellularLocation>
</comment>
<keyword evidence="7 9" id="KW-0862">Zinc</keyword>
<dbReference type="GO" id="GO:0005634">
    <property type="term" value="C:nucleus"/>
    <property type="evidence" value="ECO:0007669"/>
    <property type="project" value="UniProtKB-SubCell"/>
</dbReference>
<evidence type="ECO:0000256" key="5">
    <source>
        <dbReference type="ARBA" id="ARBA00022737"/>
    </source>
</evidence>
<comment type="similarity">
    <text evidence="2">Belongs to the ZC3H14 family.</text>
</comment>
<keyword evidence="5" id="KW-0677">Repeat</keyword>
<dbReference type="GO" id="GO:0008270">
    <property type="term" value="F:zinc ion binding"/>
    <property type="evidence" value="ECO:0007669"/>
    <property type="project" value="UniProtKB-KW"/>
</dbReference>
<dbReference type="OrthoDB" id="5589010at2759"/>
<dbReference type="Gene3D" id="4.10.1000.30">
    <property type="match status" value="1"/>
</dbReference>
<dbReference type="Gene3D" id="4.10.1000.40">
    <property type="match status" value="1"/>
</dbReference>
<proteinExistence type="inferred from homology"/>
<evidence type="ECO:0000256" key="4">
    <source>
        <dbReference type="ARBA" id="ARBA00022723"/>
    </source>
</evidence>
<keyword evidence="12" id="KW-1185">Reference proteome</keyword>